<evidence type="ECO:0000313" key="4">
    <source>
        <dbReference type="EMBL" id="OKL60539.1"/>
    </source>
</evidence>
<keyword evidence="3" id="KW-0732">Signal</keyword>
<feature type="coiled-coil region" evidence="1">
    <location>
        <begin position="466"/>
        <end position="517"/>
    </location>
</feature>
<feature type="chain" id="PRO_5012772924" evidence="3">
    <location>
        <begin position="23"/>
        <end position="996"/>
    </location>
</feature>
<dbReference type="STRING" id="1441469.A0A1Q5Q938"/>
<name>A0A1Q5Q938_TALAT</name>
<keyword evidence="1" id="KW-0175">Coiled coil</keyword>
<evidence type="ECO:0000256" key="1">
    <source>
        <dbReference type="SAM" id="Coils"/>
    </source>
</evidence>
<feature type="region of interest" description="Disordered" evidence="2">
    <location>
        <begin position="101"/>
        <end position="141"/>
    </location>
</feature>
<feature type="signal peptide" evidence="3">
    <location>
        <begin position="1"/>
        <end position="22"/>
    </location>
</feature>
<feature type="coiled-coil region" evidence="1">
    <location>
        <begin position="340"/>
        <end position="374"/>
    </location>
</feature>
<dbReference type="AlphaFoldDB" id="A0A1Q5Q938"/>
<reference evidence="4 5" key="1">
    <citation type="submission" date="2015-06" db="EMBL/GenBank/DDBJ databases">
        <title>Talaromyces atroroseus IBT 11181 draft genome.</title>
        <authorList>
            <person name="Rasmussen K.B."/>
            <person name="Rasmussen S."/>
            <person name="Petersen B."/>
            <person name="Sicheritz-Ponten T."/>
            <person name="Mortensen U.H."/>
            <person name="Thrane U."/>
        </authorList>
    </citation>
    <scope>NUCLEOTIDE SEQUENCE [LARGE SCALE GENOMIC DNA]</scope>
    <source>
        <strain evidence="4 5">IBT 11181</strain>
    </source>
</reference>
<organism evidence="4 5">
    <name type="scientific">Talaromyces atroroseus</name>
    <dbReference type="NCBI Taxonomy" id="1441469"/>
    <lineage>
        <taxon>Eukaryota</taxon>
        <taxon>Fungi</taxon>
        <taxon>Dikarya</taxon>
        <taxon>Ascomycota</taxon>
        <taxon>Pezizomycotina</taxon>
        <taxon>Eurotiomycetes</taxon>
        <taxon>Eurotiomycetidae</taxon>
        <taxon>Eurotiales</taxon>
        <taxon>Trichocomaceae</taxon>
        <taxon>Talaromyces</taxon>
        <taxon>Talaromyces sect. Trachyspermi</taxon>
    </lineage>
</organism>
<keyword evidence="5" id="KW-1185">Reference proteome</keyword>
<evidence type="ECO:0000256" key="2">
    <source>
        <dbReference type="SAM" id="MobiDB-lite"/>
    </source>
</evidence>
<dbReference type="RefSeq" id="XP_020120660.1">
    <property type="nucleotide sequence ID" value="XM_020266545.1"/>
</dbReference>
<feature type="coiled-coil region" evidence="1">
    <location>
        <begin position="679"/>
        <end position="749"/>
    </location>
</feature>
<feature type="coiled-coil region" evidence="1">
    <location>
        <begin position="621"/>
        <end position="652"/>
    </location>
</feature>
<dbReference type="GeneID" id="31003998"/>
<gene>
    <name evidence="4" type="ORF">UA08_04243</name>
</gene>
<feature type="region of interest" description="Disordered" evidence="2">
    <location>
        <begin position="964"/>
        <end position="996"/>
    </location>
</feature>
<feature type="region of interest" description="Disordered" evidence="2">
    <location>
        <begin position="887"/>
        <end position="918"/>
    </location>
</feature>
<feature type="compositionally biased region" description="Basic and acidic residues" evidence="2">
    <location>
        <begin position="114"/>
        <end position="127"/>
    </location>
</feature>
<proteinExistence type="predicted"/>
<feature type="compositionally biased region" description="Polar residues" evidence="2">
    <location>
        <begin position="894"/>
        <end position="905"/>
    </location>
</feature>
<accession>A0A1Q5Q938</accession>
<evidence type="ECO:0000313" key="5">
    <source>
        <dbReference type="Proteomes" id="UP000214365"/>
    </source>
</evidence>
<dbReference type="Proteomes" id="UP000214365">
    <property type="component" value="Unassembled WGS sequence"/>
</dbReference>
<protein>
    <submittedName>
        <fullName evidence="4">Uncharacterized protein</fullName>
    </submittedName>
</protein>
<sequence length="996" mass="111951">MNMDPTLLFSSMFILFFFGFNADSFFGSEETGFTAQSLIDRTAKSFCGSTMLYGINHLTGISWEQYNNNATTLKLEGIKYDPAITAGGNTTTPITGINGMKQLGDNVSDQTPDNDTRWDEVRSERNPDAPASKPFEGPEAQPLHMSPGMESFSTYPSDTLTRPVLEASVNEVNLNAYLTKYDFGVFLFYVLLPGLYLWSTRRSKKRPEKTQAVTTEAQPTYCLSCLARNVAPTSHMNPQVSAQPMITERLDEILAILKVTQNKADSSSQLGKGSAAELESLRDILDTAVSNDTSQAQDLALLRRGQERIERQIPDLRAVEERINRRFGENIQEMQSSWQQEVAKFNRVNVQKRLENLEENSKDCVDLIEKIQEEFLPALDDEPDSVEDLNAETKTGKKMLLKEKLQRHKTLIDALTKRVEEIGIEINARLEEVELVQRQTSVPSDLASKIEDLDKRVGQTQKQVPVSDYTSRFQKLETRVEQTEKRISKTSDFPNKLQELTRRVAQLREEVPLLSDVEDQLQTLNEKVHHDNALMNLSFRQTLETHDEKINTLNEKFDTIDSEQQALGKIQRTLDTHENDIGTLKGKVDGFKSEQHKIDERIRQLSEQNSATTTKKLDRFKKTVENRITEKTEELKTQLEEEAKDFDEIRIRLDLVESSAEENAAEFKNVYSKLMAQQKQQTEAKVQELAATLAKITETIQSLQNLHREEKNGLESMFSGKMDGLDKQINEVKDKAAEIQVEVKNLKQEVHDEAVPGLTAIARIQQLEFNTTMLASQLEFIESMKDDTNVGQPAATNQPGNSFELDPNLDDTFLKSLMNQMDYNAFLGPSTAPQQAQDIDTIIGQAQPPDIVMAENADNVNDGQQQTGNMEENMQVRSIFDEMLEEFPIPGETGPSQENPASNTVFPPEDPPEAASLGQREISAAVEESFSRIQGSSLNVSQWAEASQPNDDWERLEAIRTGSLNVEGGSLGQSRWAENDIDTSNDKGKGVASPPS</sequence>
<dbReference type="EMBL" id="LFMY01000005">
    <property type="protein sequence ID" value="OKL60539.1"/>
    <property type="molecule type" value="Genomic_DNA"/>
</dbReference>
<evidence type="ECO:0000256" key="3">
    <source>
        <dbReference type="SAM" id="SignalP"/>
    </source>
</evidence>
<comment type="caution">
    <text evidence="4">The sequence shown here is derived from an EMBL/GenBank/DDBJ whole genome shotgun (WGS) entry which is preliminary data.</text>
</comment>